<feature type="transmembrane region" description="Helical" evidence="1">
    <location>
        <begin position="52"/>
        <end position="71"/>
    </location>
</feature>
<dbReference type="OrthoDB" id="1160166at2"/>
<comment type="caution">
    <text evidence="2">The sequence shown here is derived from an EMBL/GenBank/DDBJ whole genome shotgun (WGS) entry which is preliminary data.</text>
</comment>
<feature type="transmembrane region" description="Helical" evidence="1">
    <location>
        <begin position="12"/>
        <end position="32"/>
    </location>
</feature>
<dbReference type="Proteomes" id="UP000316167">
    <property type="component" value="Unassembled WGS sequence"/>
</dbReference>
<dbReference type="AlphaFoldDB" id="A0A562SWS6"/>
<evidence type="ECO:0000313" key="3">
    <source>
        <dbReference type="Proteomes" id="UP000316167"/>
    </source>
</evidence>
<name>A0A562SWS6_9BACT</name>
<dbReference type="RefSeq" id="WP_144884846.1">
    <property type="nucleotide sequence ID" value="NZ_VLLE01000002.1"/>
</dbReference>
<feature type="transmembrane region" description="Helical" evidence="1">
    <location>
        <begin position="83"/>
        <end position="104"/>
    </location>
</feature>
<keyword evidence="1" id="KW-1133">Transmembrane helix</keyword>
<feature type="transmembrane region" description="Helical" evidence="1">
    <location>
        <begin position="142"/>
        <end position="161"/>
    </location>
</feature>
<proteinExistence type="predicted"/>
<gene>
    <name evidence="2" type="ORF">IQ13_0913</name>
</gene>
<sequence length="235" mass="26327">MNKTRISRIAGLIYLIVVVTGIFSLAYVPKVLIHDDNLELTFKNIMQNEQLFRLGIASSVICYTAFLLLPVALYKLLKQVNEFYAKLMVLLAVTSVPISFYNLYNKFSILSLISISKQGNAQATSEIPDQVMSYLRQYDNGIFILTVFWGLWLLPFGYLVLKSGFLPKVLGILLMLGCFGYLVNFFGNTLSANYTSIGIAKTIRLLPSIAELSVCAWLLIIGAKEKIKPSLNFTI</sequence>
<evidence type="ECO:0000256" key="1">
    <source>
        <dbReference type="SAM" id="Phobius"/>
    </source>
</evidence>
<keyword evidence="1" id="KW-0812">Transmembrane</keyword>
<dbReference type="Pfam" id="PF14329">
    <property type="entry name" value="DUF4386"/>
    <property type="match status" value="1"/>
</dbReference>
<feature type="transmembrane region" description="Helical" evidence="1">
    <location>
        <begin position="206"/>
        <end position="223"/>
    </location>
</feature>
<keyword evidence="3" id="KW-1185">Reference proteome</keyword>
<keyword evidence="1" id="KW-0472">Membrane</keyword>
<protein>
    <submittedName>
        <fullName evidence="2">Uncharacterized protein DUF4386</fullName>
    </submittedName>
</protein>
<organism evidence="2 3">
    <name type="scientific">Lacibacter cauensis</name>
    <dbReference type="NCBI Taxonomy" id="510947"/>
    <lineage>
        <taxon>Bacteria</taxon>
        <taxon>Pseudomonadati</taxon>
        <taxon>Bacteroidota</taxon>
        <taxon>Chitinophagia</taxon>
        <taxon>Chitinophagales</taxon>
        <taxon>Chitinophagaceae</taxon>
        <taxon>Lacibacter</taxon>
    </lineage>
</organism>
<reference evidence="2 3" key="1">
    <citation type="journal article" date="2015" name="Stand. Genomic Sci.">
        <title>Genomic Encyclopedia of Bacterial and Archaeal Type Strains, Phase III: the genomes of soil and plant-associated and newly described type strains.</title>
        <authorList>
            <person name="Whitman W.B."/>
            <person name="Woyke T."/>
            <person name="Klenk H.P."/>
            <person name="Zhou Y."/>
            <person name="Lilburn T.G."/>
            <person name="Beck B.J."/>
            <person name="De Vos P."/>
            <person name="Vandamme P."/>
            <person name="Eisen J.A."/>
            <person name="Garrity G."/>
            <person name="Hugenholtz P."/>
            <person name="Kyrpides N.C."/>
        </authorList>
    </citation>
    <scope>NUCLEOTIDE SEQUENCE [LARGE SCALE GENOMIC DNA]</scope>
    <source>
        <strain evidence="2 3">CGMCC 1.7271</strain>
    </source>
</reference>
<dbReference type="EMBL" id="VLLE01000002">
    <property type="protein sequence ID" value="TWI85745.1"/>
    <property type="molecule type" value="Genomic_DNA"/>
</dbReference>
<accession>A0A562SWS6</accession>
<evidence type="ECO:0000313" key="2">
    <source>
        <dbReference type="EMBL" id="TWI85745.1"/>
    </source>
</evidence>
<dbReference type="InterPro" id="IPR025495">
    <property type="entry name" value="DUF4386"/>
</dbReference>
<feature type="transmembrane region" description="Helical" evidence="1">
    <location>
        <begin position="168"/>
        <end position="186"/>
    </location>
</feature>